<dbReference type="OrthoDB" id="9995210at2759"/>
<feature type="region of interest" description="Disordered" evidence="1">
    <location>
        <begin position="103"/>
        <end position="125"/>
    </location>
</feature>
<reference evidence="4" key="1">
    <citation type="journal article" date="2015" name="Nat. Genet.">
        <title>The genome and transcriptome of the zoonotic hookworm Ancylostoma ceylanicum identify infection-specific gene families.</title>
        <authorList>
            <person name="Schwarz E.M."/>
            <person name="Hu Y."/>
            <person name="Antoshechkin I."/>
            <person name="Miller M.M."/>
            <person name="Sternberg P.W."/>
            <person name="Aroian R.V."/>
        </authorList>
    </citation>
    <scope>NUCLEOTIDE SEQUENCE</scope>
    <source>
        <strain evidence="4">HY135</strain>
    </source>
</reference>
<keyword evidence="4" id="KW-1185">Reference proteome</keyword>
<evidence type="ECO:0000313" key="3">
    <source>
        <dbReference type="EMBL" id="EYB84509.1"/>
    </source>
</evidence>
<dbReference type="Proteomes" id="UP000024635">
    <property type="component" value="Unassembled WGS sequence"/>
</dbReference>
<dbReference type="InterPro" id="IPR041541">
    <property type="entry name" value="Glutaminase_EF-hand"/>
</dbReference>
<accession>A0A016S2Q2</accession>
<dbReference type="STRING" id="53326.A0A016S2Q2"/>
<dbReference type="Pfam" id="PF17959">
    <property type="entry name" value="EF-hand_14"/>
    <property type="match status" value="1"/>
</dbReference>
<comment type="caution">
    <text evidence="3">The sequence shown here is derived from an EMBL/GenBank/DDBJ whole genome shotgun (WGS) entry which is preliminary data.</text>
</comment>
<protein>
    <recommendedName>
        <fullName evidence="2">Glutaminase EF-hand domain-containing protein</fullName>
    </recommendedName>
</protein>
<organism evidence="3 4">
    <name type="scientific">Ancylostoma ceylanicum</name>
    <dbReference type="NCBI Taxonomy" id="53326"/>
    <lineage>
        <taxon>Eukaryota</taxon>
        <taxon>Metazoa</taxon>
        <taxon>Ecdysozoa</taxon>
        <taxon>Nematoda</taxon>
        <taxon>Chromadorea</taxon>
        <taxon>Rhabditida</taxon>
        <taxon>Rhabditina</taxon>
        <taxon>Rhabditomorpha</taxon>
        <taxon>Strongyloidea</taxon>
        <taxon>Ancylostomatidae</taxon>
        <taxon>Ancylostomatinae</taxon>
        <taxon>Ancylostoma</taxon>
    </lineage>
</organism>
<proteinExistence type="predicted"/>
<evidence type="ECO:0000313" key="4">
    <source>
        <dbReference type="Proteomes" id="UP000024635"/>
    </source>
</evidence>
<sequence length="125" mass="14640">MDRQRQFMQKIPSQRTLENLSGMLERPLSMATLTQTLRGLSMPYGEETLKGQEDTIFELFKIPGKNEASIGRLLTVLKSFGLRTDDPRLKPMMRKLKQIEKQEEAKMNEATEPKHWKLSREQFKE</sequence>
<dbReference type="EMBL" id="JARK01001651">
    <property type="protein sequence ID" value="EYB84509.1"/>
    <property type="molecule type" value="Genomic_DNA"/>
</dbReference>
<gene>
    <name evidence="3" type="primary">Acey_s0315.g2275</name>
    <name evidence="3" type="ORF">Y032_0315g2275</name>
</gene>
<name>A0A016S2Q2_9BILA</name>
<dbReference type="Gene3D" id="1.10.238.210">
    <property type="match status" value="1"/>
</dbReference>
<evidence type="ECO:0000256" key="1">
    <source>
        <dbReference type="SAM" id="MobiDB-lite"/>
    </source>
</evidence>
<dbReference type="AlphaFoldDB" id="A0A016S2Q2"/>
<feature type="domain" description="Glutaminase EF-hand" evidence="2">
    <location>
        <begin position="53"/>
        <end position="125"/>
    </location>
</feature>
<evidence type="ECO:0000259" key="2">
    <source>
        <dbReference type="Pfam" id="PF17959"/>
    </source>
</evidence>